<dbReference type="InterPro" id="IPR038610">
    <property type="entry name" value="FliK-like_C_sf"/>
</dbReference>
<feature type="compositionally biased region" description="Low complexity" evidence="4">
    <location>
        <begin position="137"/>
        <end position="158"/>
    </location>
</feature>
<keyword evidence="6" id="KW-0282">Flagellum</keyword>
<dbReference type="GO" id="GO:0044780">
    <property type="term" value="P:bacterial-type flagellum assembly"/>
    <property type="evidence" value="ECO:0007669"/>
    <property type="project" value="InterPro"/>
</dbReference>
<dbReference type="EMBL" id="SNVV01000015">
    <property type="protein sequence ID" value="TDN48371.1"/>
    <property type="molecule type" value="Genomic_DNA"/>
</dbReference>
<comment type="function">
    <text evidence="1">Controls the length of the flagellar hook.</text>
</comment>
<feature type="compositionally biased region" description="Gly residues" evidence="4">
    <location>
        <begin position="403"/>
        <end position="420"/>
    </location>
</feature>
<proteinExistence type="inferred from homology"/>
<feature type="region of interest" description="Disordered" evidence="4">
    <location>
        <begin position="383"/>
        <end position="438"/>
    </location>
</feature>
<gene>
    <name evidence="6" type="ORF">C7389_11537</name>
</gene>
<evidence type="ECO:0000256" key="2">
    <source>
        <dbReference type="ARBA" id="ARBA00009149"/>
    </source>
</evidence>
<comment type="caution">
    <text evidence="6">The sequence shown here is derived from an EMBL/GenBank/DDBJ whole genome shotgun (WGS) entry which is preliminary data.</text>
</comment>
<feature type="compositionally biased region" description="Polar residues" evidence="4">
    <location>
        <begin position="101"/>
        <end position="136"/>
    </location>
</feature>
<feature type="region of interest" description="Disordered" evidence="4">
    <location>
        <begin position="19"/>
        <end position="158"/>
    </location>
</feature>
<reference evidence="6 7" key="1">
    <citation type="submission" date="2019-03" db="EMBL/GenBank/DDBJ databases">
        <title>Genomic Encyclopedia of Type Strains, Phase IV (KMG-IV): sequencing the most valuable type-strain genomes for metagenomic binning, comparative biology and taxonomic classification.</title>
        <authorList>
            <person name="Goeker M."/>
        </authorList>
    </citation>
    <scope>NUCLEOTIDE SEQUENCE [LARGE SCALE GENOMIC DNA]</scope>
    <source>
        <strain evidence="6 7">DSM 12121</strain>
    </source>
</reference>
<dbReference type="InterPro" id="IPR001635">
    <property type="entry name" value="Flag_hook_Flik"/>
</dbReference>
<keyword evidence="3" id="KW-1005">Bacterial flagellum biogenesis</keyword>
<dbReference type="PANTHER" id="PTHR37533:SF2">
    <property type="entry name" value="FLAGELLAR HOOK-LENGTH CONTROL PROTEIN"/>
    <property type="match status" value="1"/>
</dbReference>
<dbReference type="InterPro" id="IPR052563">
    <property type="entry name" value="FliK"/>
</dbReference>
<dbReference type="AlphaFoldDB" id="A0A4R6DTB1"/>
<feature type="region of interest" description="Disordered" evidence="4">
    <location>
        <begin position="284"/>
        <end position="308"/>
    </location>
</feature>
<dbReference type="Proteomes" id="UP000295129">
    <property type="component" value="Unassembled WGS sequence"/>
</dbReference>
<keyword evidence="7" id="KW-1185">Reference proteome</keyword>
<feature type="region of interest" description="Disordered" evidence="4">
    <location>
        <begin position="193"/>
        <end position="217"/>
    </location>
</feature>
<evidence type="ECO:0000313" key="6">
    <source>
        <dbReference type="EMBL" id="TDN48371.1"/>
    </source>
</evidence>
<keyword evidence="6" id="KW-0969">Cilium</keyword>
<feature type="compositionally biased region" description="Polar residues" evidence="4">
    <location>
        <begin position="286"/>
        <end position="304"/>
    </location>
</feature>
<evidence type="ECO:0000256" key="4">
    <source>
        <dbReference type="SAM" id="MobiDB-lite"/>
    </source>
</evidence>
<dbReference type="PANTHER" id="PTHR37533">
    <property type="entry name" value="FLAGELLAR HOOK-LENGTH CONTROL PROTEIN"/>
    <property type="match status" value="1"/>
</dbReference>
<dbReference type="InterPro" id="IPR021136">
    <property type="entry name" value="Flagellar_hook_control-like_C"/>
</dbReference>
<sequence>MPANVTQSSLSFSAASLLGSTSDATGTPRAATRSATSSDNFSRMLAGQMSSTRSESRGAVQDTTASRGTERQQARETQRESSRSRENGNTEATRQRERTSNENTRASQPQKSAAEATDSQATTAGSNKAATPSSEDTAATGGDKAAQQTAATDAAAQQQQAGQPATALAGLPAAIAALMNKVAGEGTEGEAALAGATDSGKPVTTGIVADDTSGKSLQNPADALRAAVDAKVSAADKPNFAAQAQAQAAAAASSAADRPATALQAGPGEAGSALQGAAALTALRHQVSSPQSTTPQLPVQTPAGQNGWAEDVGNKVVWMLGRAESKAELVLTPPNMGKVEVSIHLNGDQTTAHFVAASQAARDALEQALPRLREMLQQSGISLSQADVSTSGEQQAGTQDGSGKSGGGNRSVGGIEGTEGGSAPVWVKQTEGMVDTFV</sequence>
<feature type="domain" description="Flagellar hook-length control protein-like C-terminal" evidence="5">
    <location>
        <begin position="314"/>
        <end position="396"/>
    </location>
</feature>
<accession>A0A4R6DTB1</accession>
<dbReference type="Gene3D" id="3.30.750.140">
    <property type="match status" value="1"/>
</dbReference>
<feature type="compositionally biased region" description="Basic and acidic residues" evidence="4">
    <location>
        <begin position="68"/>
        <end position="100"/>
    </location>
</feature>
<comment type="similarity">
    <text evidence="2">Belongs to the FliK family.</text>
</comment>
<dbReference type="PRINTS" id="PR01007">
    <property type="entry name" value="FLGHOOKFLIK"/>
</dbReference>
<dbReference type="Pfam" id="PF02120">
    <property type="entry name" value="Flg_hook"/>
    <property type="match status" value="1"/>
</dbReference>
<dbReference type="CDD" id="cd17470">
    <property type="entry name" value="T3SS_Flik_C"/>
    <property type="match status" value="1"/>
</dbReference>
<organism evidence="6 7">
    <name type="scientific">Azoarcus indigens</name>
    <dbReference type="NCBI Taxonomy" id="29545"/>
    <lineage>
        <taxon>Bacteria</taxon>
        <taxon>Pseudomonadati</taxon>
        <taxon>Pseudomonadota</taxon>
        <taxon>Betaproteobacteria</taxon>
        <taxon>Rhodocyclales</taxon>
        <taxon>Zoogloeaceae</taxon>
        <taxon>Azoarcus</taxon>
    </lineage>
</organism>
<evidence type="ECO:0000256" key="1">
    <source>
        <dbReference type="ARBA" id="ARBA00003944"/>
    </source>
</evidence>
<dbReference type="RefSeq" id="WP_162851766.1">
    <property type="nucleotide sequence ID" value="NZ_SNVV01000015.1"/>
</dbReference>
<keyword evidence="6" id="KW-0966">Cell projection</keyword>
<dbReference type="GO" id="GO:0009424">
    <property type="term" value="C:bacterial-type flagellum hook"/>
    <property type="evidence" value="ECO:0007669"/>
    <property type="project" value="InterPro"/>
</dbReference>
<name>A0A4R6DTB1_9RHOO</name>
<evidence type="ECO:0000256" key="3">
    <source>
        <dbReference type="ARBA" id="ARBA00022795"/>
    </source>
</evidence>
<evidence type="ECO:0000313" key="7">
    <source>
        <dbReference type="Proteomes" id="UP000295129"/>
    </source>
</evidence>
<evidence type="ECO:0000259" key="5">
    <source>
        <dbReference type="Pfam" id="PF02120"/>
    </source>
</evidence>
<feature type="compositionally biased region" description="Polar residues" evidence="4">
    <location>
        <begin position="383"/>
        <end position="395"/>
    </location>
</feature>
<protein>
    <submittedName>
        <fullName evidence="6">Flagellar hook-length control protein FliK</fullName>
    </submittedName>
</protein>